<reference evidence="1" key="1">
    <citation type="submission" date="2023-04" db="EMBL/GenBank/DDBJ databases">
        <title>Draft Genome sequencing of Naganishia species isolated from polar environments using Oxford Nanopore Technology.</title>
        <authorList>
            <person name="Leo P."/>
            <person name="Venkateswaran K."/>
        </authorList>
    </citation>
    <scope>NUCLEOTIDE SEQUENCE</scope>
    <source>
        <strain evidence="1">MNA-CCFEE 5261</strain>
    </source>
</reference>
<accession>A0ACC2V1L1</accession>
<comment type="caution">
    <text evidence="1">The sequence shown here is derived from an EMBL/GenBank/DDBJ whole genome shotgun (WGS) entry which is preliminary data.</text>
</comment>
<gene>
    <name evidence="1" type="ORF">QFC19_008470</name>
</gene>
<keyword evidence="2" id="KW-1185">Reference proteome</keyword>
<evidence type="ECO:0000313" key="2">
    <source>
        <dbReference type="Proteomes" id="UP001241377"/>
    </source>
</evidence>
<proteinExistence type="predicted"/>
<organism evidence="1 2">
    <name type="scientific">Naganishia cerealis</name>
    <dbReference type="NCBI Taxonomy" id="610337"/>
    <lineage>
        <taxon>Eukaryota</taxon>
        <taxon>Fungi</taxon>
        <taxon>Dikarya</taxon>
        <taxon>Basidiomycota</taxon>
        <taxon>Agaricomycotina</taxon>
        <taxon>Tremellomycetes</taxon>
        <taxon>Filobasidiales</taxon>
        <taxon>Filobasidiaceae</taxon>
        <taxon>Naganishia</taxon>
    </lineage>
</organism>
<dbReference type="Proteomes" id="UP001241377">
    <property type="component" value="Unassembled WGS sequence"/>
</dbReference>
<dbReference type="EMBL" id="JASBWR010000127">
    <property type="protein sequence ID" value="KAJ9093127.1"/>
    <property type="molecule type" value="Genomic_DNA"/>
</dbReference>
<evidence type="ECO:0000313" key="1">
    <source>
        <dbReference type="EMBL" id="KAJ9093127.1"/>
    </source>
</evidence>
<name>A0ACC2V1L1_9TREE</name>
<protein>
    <submittedName>
        <fullName evidence="1">Uncharacterized protein</fullName>
    </submittedName>
</protein>
<sequence>MSPSTGARLDALVIEISAMNDLARNASLVIDQELKALDNAYHSILARRTDNDDRISIARGVVVDSTRAFQEQRYMSKLQHHDLDQDHEERCTIAAPIDDEEGPFTILAPTEDGEVEWSVAHEKTGSSKQYIQVIVDCDSLKWNLQVNKRGYVSGSMLIADLSDVINNHLWPEPLQDTPVQTPQHSDSPLSASTSKEQCESSHKDASDAGSSVAEQCKPFQDNSAVAGMFASDAGSENGLFSNVNNQVQKVPAKHTTATKFKKRFAFLIDPRKMTEKNYPLKRDKARTFIAWLDDHPGVELIHVGLGKKSVEERLKAHHPSVAKLTVMRSGGPFDKTLGIDSVAVDKFLSVQTQVPSRAGGGGSMTYARAGFEQRDRRSFAPSPQTTNSKKLTPTYEKNERGIASPSEQDWPGIPSSQPSLNIMSPSPFVSRYPDSALSIGALADKDTNHAENVSGGKGPESSNASSGDEMERWTSTPTPTSRLGTGSAVVLSDFEPHAVLRNFYKPLCAKYHLNNGICHCVTTDKALHDEVILKGTASKQLALWAANRVCPEGANCPEALDRKCCFWSHESVSAGSAATATNVSEEWISVDKKGKPIIPKHAPVSQVQAWQPSISDFNPLMTIIRQFTKDKHMRKHERGLIGTELKRAYGHDLYDRLGLAGFKQYTTEAENFGLVKLGYLGPSAGWIAAA</sequence>